<evidence type="ECO:0000256" key="4">
    <source>
        <dbReference type="ARBA" id="ARBA00023136"/>
    </source>
</evidence>
<dbReference type="AlphaFoldDB" id="Q1MZI8"/>
<dbReference type="InterPro" id="IPR004089">
    <property type="entry name" value="MCPsignal_dom"/>
</dbReference>
<protein>
    <submittedName>
        <fullName evidence="11">Methyl-accepting chemotaxis protein</fullName>
    </submittedName>
</protein>
<evidence type="ECO:0000313" key="11">
    <source>
        <dbReference type="EMBL" id="EAT11423.1"/>
    </source>
</evidence>
<accession>Q1MZI8</accession>
<evidence type="ECO:0000256" key="5">
    <source>
        <dbReference type="ARBA" id="ARBA00023224"/>
    </source>
</evidence>
<dbReference type="GO" id="GO:0016020">
    <property type="term" value="C:membrane"/>
    <property type="evidence" value="ECO:0007669"/>
    <property type="project" value="UniProtKB-SubCell"/>
</dbReference>
<dbReference type="PROSITE" id="PS50885">
    <property type="entry name" value="HAMP"/>
    <property type="match status" value="1"/>
</dbReference>
<proteinExistence type="inferred from homology"/>
<dbReference type="CDD" id="cd06225">
    <property type="entry name" value="HAMP"/>
    <property type="match status" value="1"/>
</dbReference>
<comment type="caution">
    <text evidence="11">The sequence shown here is derived from an EMBL/GenBank/DDBJ whole genome shotgun (WGS) entry which is preliminary data.</text>
</comment>
<organism evidence="11 12">
    <name type="scientific">Bermanella marisrubri</name>
    <dbReference type="NCBI Taxonomy" id="207949"/>
    <lineage>
        <taxon>Bacteria</taxon>
        <taxon>Pseudomonadati</taxon>
        <taxon>Pseudomonadota</taxon>
        <taxon>Gammaproteobacteria</taxon>
        <taxon>Oceanospirillales</taxon>
        <taxon>Oceanospirillaceae</taxon>
        <taxon>Bermanella</taxon>
    </lineage>
</organism>
<dbReference type="PANTHER" id="PTHR32089:SF119">
    <property type="entry name" value="METHYL-ACCEPTING CHEMOTAXIS PROTEIN CTPL"/>
    <property type="match status" value="1"/>
</dbReference>
<dbReference type="SUPFAM" id="SSF58104">
    <property type="entry name" value="Methyl-accepting chemotaxis protein (MCP) signaling domain"/>
    <property type="match status" value="1"/>
</dbReference>
<dbReference type="GO" id="GO:0035438">
    <property type="term" value="F:cyclic-di-GMP binding"/>
    <property type="evidence" value="ECO:0007669"/>
    <property type="project" value="InterPro"/>
</dbReference>
<dbReference type="GO" id="GO:0007165">
    <property type="term" value="P:signal transduction"/>
    <property type="evidence" value="ECO:0007669"/>
    <property type="project" value="UniProtKB-KW"/>
</dbReference>
<evidence type="ECO:0000256" key="6">
    <source>
        <dbReference type="ARBA" id="ARBA00029447"/>
    </source>
</evidence>
<keyword evidence="2 8" id="KW-0812">Transmembrane</keyword>
<comment type="similarity">
    <text evidence="6">Belongs to the methyl-accepting chemotaxis (MCP) protein family.</text>
</comment>
<dbReference type="FunFam" id="1.10.287.950:FF:000001">
    <property type="entry name" value="Methyl-accepting chemotaxis sensory transducer"/>
    <property type="match status" value="1"/>
</dbReference>
<evidence type="ECO:0000256" key="3">
    <source>
        <dbReference type="ARBA" id="ARBA00022989"/>
    </source>
</evidence>
<feature type="transmembrane region" description="Helical" evidence="8">
    <location>
        <begin position="72"/>
        <end position="90"/>
    </location>
</feature>
<evidence type="ECO:0000313" key="12">
    <source>
        <dbReference type="Proteomes" id="UP000004263"/>
    </source>
</evidence>
<dbReference type="Gene3D" id="2.40.10.220">
    <property type="entry name" value="predicted glycosyltransferase like domains"/>
    <property type="match status" value="1"/>
</dbReference>
<evidence type="ECO:0000256" key="8">
    <source>
        <dbReference type="SAM" id="Phobius"/>
    </source>
</evidence>
<dbReference type="CDD" id="cd11386">
    <property type="entry name" value="MCP_signal"/>
    <property type="match status" value="1"/>
</dbReference>
<keyword evidence="12" id="KW-1185">Reference proteome</keyword>
<evidence type="ECO:0000256" key="2">
    <source>
        <dbReference type="ARBA" id="ARBA00022692"/>
    </source>
</evidence>
<dbReference type="Pfam" id="PF07238">
    <property type="entry name" value="PilZ"/>
    <property type="match status" value="1"/>
</dbReference>
<dbReference type="STRING" id="207949.RED65_05887"/>
<dbReference type="EMBL" id="AAQH01000018">
    <property type="protein sequence ID" value="EAT11423.1"/>
    <property type="molecule type" value="Genomic_DNA"/>
</dbReference>
<keyword evidence="4 8" id="KW-0472">Membrane</keyword>
<evidence type="ECO:0000256" key="7">
    <source>
        <dbReference type="PROSITE-ProRule" id="PRU00284"/>
    </source>
</evidence>
<dbReference type="PANTHER" id="PTHR32089">
    <property type="entry name" value="METHYL-ACCEPTING CHEMOTAXIS PROTEIN MCPB"/>
    <property type="match status" value="1"/>
</dbReference>
<reference evidence="11 12" key="1">
    <citation type="submission" date="2006-03" db="EMBL/GenBank/DDBJ databases">
        <authorList>
            <person name="Pinhassi J."/>
            <person name="Pedros-Alio C."/>
            <person name="Ferriera S."/>
            <person name="Johnson J."/>
            <person name="Kravitz S."/>
            <person name="Halpern A."/>
            <person name="Remington K."/>
            <person name="Beeson K."/>
            <person name="Tran B."/>
            <person name="Rogers Y.-H."/>
            <person name="Friedman R."/>
            <person name="Venter J.C."/>
        </authorList>
    </citation>
    <scope>NUCLEOTIDE SEQUENCE [LARGE SCALE GENOMIC DNA]</scope>
    <source>
        <strain evidence="11 12">RED65</strain>
    </source>
</reference>
<evidence type="ECO:0000256" key="1">
    <source>
        <dbReference type="ARBA" id="ARBA00004141"/>
    </source>
</evidence>
<dbReference type="InterPro" id="IPR009875">
    <property type="entry name" value="PilZ_domain"/>
</dbReference>
<dbReference type="SMART" id="SM00283">
    <property type="entry name" value="MA"/>
    <property type="match status" value="1"/>
</dbReference>
<dbReference type="Proteomes" id="UP000004263">
    <property type="component" value="Unassembled WGS sequence"/>
</dbReference>
<gene>
    <name evidence="11" type="ORF">RED65_05887</name>
</gene>
<dbReference type="InterPro" id="IPR003660">
    <property type="entry name" value="HAMP_dom"/>
</dbReference>
<keyword evidence="3 8" id="KW-1133">Transmembrane helix</keyword>
<feature type="domain" description="Methyl-accepting transducer" evidence="9">
    <location>
        <begin position="144"/>
        <end position="380"/>
    </location>
</feature>
<dbReference type="SUPFAM" id="SSF141371">
    <property type="entry name" value="PilZ domain-like"/>
    <property type="match status" value="1"/>
</dbReference>
<name>Q1MZI8_9GAMM</name>
<evidence type="ECO:0000259" key="9">
    <source>
        <dbReference type="PROSITE" id="PS50111"/>
    </source>
</evidence>
<keyword evidence="5 7" id="KW-0807">Transducer</keyword>
<dbReference type="SMART" id="SM00304">
    <property type="entry name" value="HAMP"/>
    <property type="match status" value="1"/>
</dbReference>
<dbReference type="Pfam" id="PF00672">
    <property type="entry name" value="HAMP"/>
    <property type="match status" value="1"/>
</dbReference>
<dbReference type="RefSeq" id="WP_007016642.1">
    <property type="nucleotide sequence ID" value="NZ_AAQH01000018.1"/>
</dbReference>
<dbReference type="Pfam" id="PF00015">
    <property type="entry name" value="MCPsignal"/>
    <property type="match status" value="1"/>
</dbReference>
<feature type="domain" description="HAMP" evidence="10">
    <location>
        <begin position="87"/>
        <end position="139"/>
    </location>
</feature>
<dbReference type="Gene3D" id="1.10.287.950">
    <property type="entry name" value="Methyl-accepting chemotaxis protein"/>
    <property type="match status" value="1"/>
</dbReference>
<sequence length="542" mass="60279">MSWWGNLSLRWKLQIGFFVVTALTTILNRVLAVRELDKFIAIGEKNNVSQTVIDALEAERQSFILHSFWESAIEFVILFIIIGYVAKLFTKPLRSLIRAFKRVEKGDLTQRVKPRNQDEIGELATQFNKMTERLNEVITKVTSSSQHMRQSGFQITEVSQSIAQQTEHEHSRFTQVSEVITDLHHISEQTQSLAEQSKQKADDGNQAALRSKSAVQENAAQMRTVESQVQNASGQVAELEATAQSIATIIGTIGEIAEQTNLLALNAAIEAARAGEQGRGFAVVADEVRSLAEKTSQSSDEIESIIKNLTGNVFKVTESMGVVVEQVHDNVTSSEKIAEQIGEAAEMVSNAAQFNAQIDDMSAKQLSMFNQLEEAMESLLQALKKNSSKVGNTANIAESMLKLTQTMHSLIDRFKIHPLTETVLQLEDERRAHHRVESNLLLRVNHDGQWQDAYCENLSLSGLKFLLADELRQGHQLEVSLMLPKADIDSYRGQKPPVISGVIRHRKASGRGYEYGMEFETLSAAQEAAVDEAIGFLTQQTA</sequence>
<dbReference type="HOGENOM" id="CLU_000445_107_18_6"/>
<dbReference type="OrthoDB" id="9806704at2"/>
<dbReference type="PROSITE" id="PS50111">
    <property type="entry name" value="CHEMOTAXIS_TRANSDUC_2"/>
    <property type="match status" value="1"/>
</dbReference>
<dbReference type="GO" id="GO:0006935">
    <property type="term" value="P:chemotaxis"/>
    <property type="evidence" value="ECO:0007669"/>
    <property type="project" value="UniProtKB-ARBA"/>
</dbReference>
<evidence type="ECO:0000259" key="10">
    <source>
        <dbReference type="PROSITE" id="PS50885"/>
    </source>
</evidence>
<comment type="subcellular location">
    <subcellularLocation>
        <location evidence="1">Membrane</location>
        <topology evidence="1">Multi-pass membrane protein</topology>
    </subcellularLocation>
</comment>